<proteinExistence type="predicted"/>
<dbReference type="InterPro" id="IPR040291">
    <property type="entry name" value="DDB_G0287341-like"/>
</dbReference>
<dbReference type="EMBL" id="ADBJ01000004">
    <property type="protein sequence ID" value="EFA85974.1"/>
    <property type="molecule type" value="Genomic_DNA"/>
</dbReference>
<evidence type="ECO:0000313" key="3">
    <source>
        <dbReference type="Proteomes" id="UP000001396"/>
    </source>
</evidence>
<reference evidence="2 3" key="1">
    <citation type="journal article" date="2011" name="Genome Res.">
        <title>Phylogeny-wide analysis of social amoeba genomes highlights ancient origins for complex intercellular communication.</title>
        <authorList>
            <person name="Heidel A.J."/>
            <person name="Lawal H.M."/>
            <person name="Felder M."/>
            <person name="Schilde C."/>
            <person name="Helps N.R."/>
            <person name="Tunggal B."/>
            <person name="Rivero F."/>
            <person name="John U."/>
            <person name="Schleicher M."/>
            <person name="Eichinger L."/>
            <person name="Platzer M."/>
            <person name="Noegel A.A."/>
            <person name="Schaap P."/>
            <person name="Gloeckner G."/>
        </authorList>
    </citation>
    <scope>NUCLEOTIDE SEQUENCE [LARGE SCALE GENOMIC DNA]</scope>
    <source>
        <strain evidence="3">ATCC 26659 / Pp 5 / PN500</strain>
    </source>
</reference>
<gene>
    <name evidence="2" type="ORF">PPL_01207</name>
</gene>
<evidence type="ECO:0000256" key="1">
    <source>
        <dbReference type="SAM" id="Phobius"/>
    </source>
</evidence>
<protein>
    <submittedName>
        <fullName evidence="2">Uncharacterized protein</fullName>
    </submittedName>
</protein>
<name>D3AYE7_HETP5</name>
<dbReference type="Proteomes" id="UP000001396">
    <property type="component" value="Unassembled WGS sequence"/>
</dbReference>
<keyword evidence="1" id="KW-0472">Membrane</keyword>
<dbReference type="RefSeq" id="XP_020438080.1">
    <property type="nucleotide sequence ID" value="XM_020572222.1"/>
</dbReference>
<sequence>MSFDYILSYSLHSSSSSDRGNNKKMNRYFNLLPLFVFLMILCLYIASYQVYWFRIFWGGGNKTYFYYNDFKNINSTMSSVESFDNMEKTLSLLQLCIALMTLSLVCVVVIILLHSILLLGFKKSSSLVPRTSRLFSVASFISVSVSIIYFTRIMHTIEDDCKAKSDKIPLRCDLLPDDKGFIRKNSNSTSDSFAEPTLETVGWQPYTGWVVITICGFLNLIGIIIVWVITLRKEKRRKYKPIDDEQMLIWNTPI</sequence>
<organism evidence="2 3">
    <name type="scientific">Heterostelium pallidum (strain ATCC 26659 / Pp 5 / PN500)</name>
    <name type="common">Cellular slime mold</name>
    <name type="synonym">Polysphondylium pallidum</name>
    <dbReference type="NCBI Taxonomy" id="670386"/>
    <lineage>
        <taxon>Eukaryota</taxon>
        <taxon>Amoebozoa</taxon>
        <taxon>Evosea</taxon>
        <taxon>Eumycetozoa</taxon>
        <taxon>Dictyostelia</taxon>
        <taxon>Acytosteliales</taxon>
        <taxon>Acytosteliaceae</taxon>
        <taxon>Heterostelium</taxon>
    </lineage>
</organism>
<feature type="transmembrane region" description="Helical" evidence="1">
    <location>
        <begin position="133"/>
        <end position="150"/>
    </location>
</feature>
<feature type="transmembrane region" description="Helical" evidence="1">
    <location>
        <begin position="92"/>
        <end position="121"/>
    </location>
</feature>
<dbReference type="AlphaFoldDB" id="D3AYE7"/>
<comment type="caution">
    <text evidence="2">The sequence shown here is derived from an EMBL/GenBank/DDBJ whole genome shotgun (WGS) entry which is preliminary data.</text>
</comment>
<evidence type="ECO:0000313" key="2">
    <source>
        <dbReference type="EMBL" id="EFA85974.1"/>
    </source>
</evidence>
<feature type="transmembrane region" description="Helical" evidence="1">
    <location>
        <begin position="28"/>
        <end position="51"/>
    </location>
</feature>
<dbReference type="InParanoid" id="D3AYE7"/>
<keyword evidence="1" id="KW-0812">Transmembrane</keyword>
<accession>D3AYE7</accession>
<dbReference type="PANTHER" id="PTHR35202">
    <property type="entry name" value="TRANSMEMBRANE PROTEIN-RELATED"/>
    <property type="match status" value="1"/>
</dbReference>
<keyword evidence="1" id="KW-1133">Transmembrane helix</keyword>
<keyword evidence="3" id="KW-1185">Reference proteome</keyword>
<feature type="transmembrane region" description="Helical" evidence="1">
    <location>
        <begin position="206"/>
        <end position="230"/>
    </location>
</feature>
<dbReference type="GeneID" id="31356737"/>